<dbReference type="Pfam" id="PF00651">
    <property type="entry name" value="BTB"/>
    <property type="match status" value="1"/>
</dbReference>
<dbReference type="EMBL" id="LGRB01000010">
    <property type="protein sequence ID" value="OCT49891.1"/>
    <property type="molecule type" value="Genomic_DNA"/>
</dbReference>
<organism evidence="2 3">
    <name type="scientific">Cladophialophora carrionii</name>
    <dbReference type="NCBI Taxonomy" id="86049"/>
    <lineage>
        <taxon>Eukaryota</taxon>
        <taxon>Fungi</taxon>
        <taxon>Dikarya</taxon>
        <taxon>Ascomycota</taxon>
        <taxon>Pezizomycotina</taxon>
        <taxon>Eurotiomycetes</taxon>
        <taxon>Chaetothyriomycetidae</taxon>
        <taxon>Chaetothyriales</taxon>
        <taxon>Herpotrichiellaceae</taxon>
        <taxon>Cladophialophora</taxon>
    </lineage>
</organism>
<evidence type="ECO:0000259" key="1">
    <source>
        <dbReference type="Pfam" id="PF00651"/>
    </source>
</evidence>
<sequence>METANQDDKHQAETTSWGVPKHLFDYTEVVTFHTGTGPQRQYFAMHSPRLCQESTYFHERLHGDYAEARSRHFEFKDHDPAVVACMVSWYRGWHCPFCGHHSGHVKDAMLLARELGIPRFSNHLVGMMEALNGDGLSRSDAMPVTATGTTA</sequence>
<reference evidence="3" key="1">
    <citation type="submission" date="2015-07" db="EMBL/GenBank/DDBJ databases">
        <authorList>
            <person name="Teixeira M.M."/>
            <person name="Souza R.C."/>
            <person name="Almeida L.G."/>
            <person name="Vicente V.A."/>
            <person name="de Hoog S."/>
            <person name="Bocca A.L."/>
            <person name="de Almeida S.R."/>
            <person name="Vasconcelos A.T."/>
            <person name="Felipe M.S."/>
        </authorList>
    </citation>
    <scope>NUCLEOTIDE SEQUENCE [LARGE SCALE GENOMIC DNA]</scope>
    <source>
        <strain evidence="3">KSF</strain>
    </source>
</reference>
<dbReference type="AlphaFoldDB" id="A0A1C1CN68"/>
<dbReference type="SUPFAM" id="SSF54695">
    <property type="entry name" value="POZ domain"/>
    <property type="match status" value="1"/>
</dbReference>
<dbReference type="InterPro" id="IPR011333">
    <property type="entry name" value="SKP1/BTB/POZ_sf"/>
</dbReference>
<dbReference type="Gene3D" id="3.30.710.10">
    <property type="entry name" value="Potassium Channel Kv1.1, Chain A"/>
    <property type="match status" value="1"/>
</dbReference>
<dbReference type="InterPro" id="IPR000210">
    <property type="entry name" value="BTB/POZ_dom"/>
</dbReference>
<comment type="caution">
    <text evidence="2">The sequence shown here is derived from an EMBL/GenBank/DDBJ whole genome shotgun (WGS) entry which is preliminary data.</text>
</comment>
<proteinExistence type="predicted"/>
<name>A0A1C1CN68_9EURO</name>
<evidence type="ECO:0000313" key="2">
    <source>
        <dbReference type="EMBL" id="OCT49891.1"/>
    </source>
</evidence>
<dbReference type="VEuPathDB" id="FungiDB:G647_08808"/>
<keyword evidence="3" id="KW-1185">Reference proteome</keyword>
<dbReference type="VEuPathDB" id="FungiDB:CLCR_07719"/>
<feature type="domain" description="BTB" evidence="1">
    <location>
        <begin position="40"/>
        <end position="125"/>
    </location>
</feature>
<protein>
    <recommendedName>
        <fullName evidence="1">BTB domain-containing protein</fullName>
    </recommendedName>
</protein>
<accession>A0A1C1CN68</accession>
<dbReference type="Proteomes" id="UP000094526">
    <property type="component" value="Unassembled WGS sequence"/>
</dbReference>
<evidence type="ECO:0000313" key="3">
    <source>
        <dbReference type="Proteomes" id="UP000094526"/>
    </source>
</evidence>
<gene>
    <name evidence="2" type="ORF">CLCR_07719</name>
</gene>
<dbReference type="CDD" id="cd18186">
    <property type="entry name" value="BTB_POZ_ZBTB_KLHL-like"/>
    <property type="match status" value="1"/>
</dbReference>
<dbReference type="OrthoDB" id="4130649at2759"/>